<gene>
    <name evidence="2" type="ORF">J7I43_17835</name>
</gene>
<keyword evidence="1" id="KW-0732">Signal</keyword>
<evidence type="ECO:0000256" key="1">
    <source>
        <dbReference type="SAM" id="SignalP"/>
    </source>
</evidence>
<evidence type="ECO:0000313" key="2">
    <source>
        <dbReference type="EMBL" id="MBO9154093.1"/>
    </source>
</evidence>
<protein>
    <recommendedName>
        <fullName evidence="4">YD repeat-containing protein</fullName>
    </recommendedName>
</protein>
<feature type="chain" id="PRO_5045443185" description="YD repeat-containing protein" evidence="1">
    <location>
        <begin position="21"/>
        <end position="390"/>
    </location>
</feature>
<proteinExistence type="predicted"/>
<evidence type="ECO:0008006" key="4">
    <source>
        <dbReference type="Google" id="ProtNLM"/>
    </source>
</evidence>
<comment type="caution">
    <text evidence="2">The sequence shown here is derived from an EMBL/GenBank/DDBJ whole genome shotgun (WGS) entry which is preliminary data.</text>
</comment>
<accession>A0ABS3YHB4</accession>
<name>A0ABS3YHB4_9BACT</name>
<organism evidence="2 3">
    <name type="scientific">Chitinophaga chungangae</name>
    <dbReference type="NCBI Taxonomy" id="2821488"/>
    <lineage>
        <taxon>Bacteria</taxon>
        <taxon>Pseudomonadati</taxon>
        <taxon>Bacteroidota</taxon>
        <taxon>Chitinophagia</taxon>
        <taxon>Chitinophagales</taxon>
        <taxon>Chitinophagaceae</taxon>
        <taxon>Chitinophaga</taxon>
    </lineage>
</organism>
<dbReference type="EMBL" id="JAGHKP010000003">
    <property type="protein sequence ID" value="MBO9154093.1"/>
    <property type="molecule type" value="Genomic_DNA"/>
</dbReference>
<keyword evidence="3" id="KW-1185">Reference proteome</keyword>
<dbReference type="RefSeq" id="WP_209147213.1">
    <property type="nucleotide sequence ID" value="NZ_JAGHKP010000003.1"/>
</dbReference>
<evidence type="ECO:0000313" key="3">
    <source>
        <dbReference type="Proteomes" id="UP000679126"/>
    </source>
</evidence>
<feature type="signal peptide" evidence="1">
    <location>
        <begin position="1"/>
        <end position="20"/>
    </location>
</feature>
<dbReference type="Proteomes" id="UP000679126">
    <property type="component" value="Unassembled WGS sequence"/>
</dbReference>
<reference evidence="3" key="1">
    <citation type="submission" date="2021-03" db="EMBL/GenBank/DDBJ databases">
        <title>Assistant Professor.</title>
        <authorList>
            <person name="Huq M.A."/>
        </authorList>
    </citation>
    <scope>NUCLEOTIDE SEQUENCE [LARGE SCALE GENOMIC DNA]</scope>
    <source>
        <strain evidence="3">MAH-28</strain>
    </source>
</reference>
<sequence>MFKKLFLYLTIVLLTRDSLAQNGPVELKNVVNFESPTSPELASLGSYAMSPPSLSNGLPQQNIPLFELKENGLEYPVSLFYDYSGFKVKEDASAIGLGWGITESVIIRVIKHVPDDHGTLMKRYDDFLPELTEELGPGVTEYYYYTAPGNVGYEYNLTYNRLNFKLYDAQPDLYIYNIPRYSGKFMMLNGEAVKIDYNDLLIERTGDPVSPVFKVTTPDGIEYTFDAADWATSASVSRPGTCSGSTIDTYNEGQPTTAWRVSRMENKNTKSKIDFRYTSNGNVNTKGVHQIGSVTLIAREQIDGTQYITEFEREDAFSKTVTRTYYTNEIESDNFLIKYITAGRSDGGETRIDTIKIFSKTDLVNPMKVISFTHGYFGSTTSAATCWLKL</sequence>